<dbReference type="Gene3D" id="3.20.20.30">
    <property type="entry name" value="Luciferase-like domain"/>
    <property type="match status" value="1"/>
</dbReference>
<dbReference type="NCBIfam" id="TIGR03860">
    <property type="entry name" value="FMN_nitrolo"/>
    <property type="match status" value="1"/>
</dbReference>
<proteinExistence type="inferred from homology"/>
<feature type="binding site" evidence="6">
    <location>
        <position position="150"/>
    </location>
    <ligand>
        <name>FMN</name>
        <dbReference type="ChEBI" id="CHEBI:58210"/>
    </ligand>
</feature>
<keyword evidence="9" id="KW-1185">Reference proteome</keyword>
<dbReference type="Proteomes" id="UP000246722">
    <property type="component" value="Unassembled WGS sequence"/>
</dbReference>
<keyword evidence="3" id="KW-0560">Oxidoreductase</keyword>
<evidence type="ECO:0000256" key="1">
    <source>
        <dbReference type="ARBA" id="ARBA00022630"/>
    </source>
</evidence>
<protein>
    <submittedName>
        <fullName evidence="8">FMNH2-dependent monooxygenase</fullName>
    </submittedName>
</protein>
<dbReference type="GO" id="GO:0016705">
    <property type="term" value="F:oxidoreductase activity, acting on paired donors, with incorporation or reduction of molecular oxygen"/>
    <property type="evidence" value="ECO:0007669"/>
    <property type="project" value="InterPro"/>
</dbReference>
<reference evidence="8 9" key="1">
    <citation type="submission" date="2018-05" db="EMBL/GenBank/DDBJ databases">
        <title>Genetic diversity of glacier-inhabiting Cryobacterium bacteria in China and description of Cryobacterium mengkeensis sp. nov. and Arthrobacter glacialis sp. nov.</title>
        <authorList>
            <person name="Liu Q."/>
            <person name="Xin Y.-H."/>
        </authorList>
    </citation>
    <scope>NUCLEOTIDE SEQUENCE [LARGE SCALE GENOMIC DNA]</scope>
    <source>
        <strain evidence="8 9">SK-1</strain>
    </source>
</reference>
<sequence length="433" mass="47953">MFHMGWFVGQGFSANGWTDFWAGNRVNTWMKPDLYMDLGRAMERSGFDYMMLEDASLIPDTFNGSMETYLKYGMSAPKNDPVTLVPLVGHVTSRLGIIATITTSFYHPFMAARLMSSLDHITDGRVGANLVTAHSPRGAQNYGRPALAEHDTRYRMAREWVQVADQLWNSWEDGAVLGDLETPRLVDHTKVHTIDFEGEFFSSRGPLNTIPSPQRRPVICQAGGSPAGREFAAEVADTIIAGGKSVEAMKSYRDDITERMLRFGRNPTDCKVLMTANPVLGETNEEAREKKRRQQAENDDKLDYFLAALSYTTAIDMGKFDLDAPLPDGLTTDGAQSILTDIQRIANGRTLREIAIGPKDADSALFVGTPDAVASMMGDIIDESGADGFLLGNPIDRRSVSEITDGLMPALQRRGLVRDHYEHALFRDNLLAF</sequence>
<feature type="binding site" evidence="6">
    <location>
        <position position="225"/>
    </location>
    <ligand>
        <name>FMN</name>
        <dbReference type="ChEBI" id="CHEBI:58210"/>
    </ligand>
</feature>
<dbReference type="InterPro" id="IPR036661">
    <property type="entry name" value="Luciferase-like_sf"/>
</dbReference>
<dbReference type="AlphaFoldDB" id="A0A317ZR86"/>
<evidence type="ECO:0000313" key="8">
    <source>
        <dbReference type="EMBL" id="PXA65769.1"/>
    </source>
</evidence>
<dbReference type="PANTHER" id="PTHR30011:SF16">
    <property type="entry name" value="C2H2 FINGER DOMAIN TRANSCRIPTION FACTOR (EUROFUNG)-RELATED"/>
    <property type="match status" value="1"/>
</dbReference>
<dbReference type="InterPro" id="IPR051260">
    <property type="entry name" value="Diverse_substr_monoxygenases"/>
</dbReference>
<evidence type="ECO:0000256" key="4">
    <source>
        <dbReference type="ARBA" id="ARBA00023033"/>
    </source>
</evidence>
<dbReference type="PIRSF" id="PIRSF000337">
    <property type="entry name" value="NTA_MOA"/>
    <property type="match status" value="1"/>
</dbReference>
<dbReference type="GO" id="GO:0004497">
    <property type="term" value="F:monooxygenase activity"/>
    <property type="evidence" value="ECO:0007669"/>
    <property type="project" value="UniProtKB-KW"/>
</dbReference>
<organism evidence="8 9">
    <name type="scientific">Cryobacterium arcticum</name>
    <dbReference type="NCBI Taxonomy" id="670052"/>
    <lineage>
        <taxon>Bacteria</taxon>
        <taxon>Bacillati</taxon>
        <taxon>Actinomycetota</taxon>
        <taxon>Actinomycetes</taxon>
        <taxon>Micrococcales</taxon>
        <taxon>Microbacteriaceae</taxon>
        <taxon>Cryobacterium</taxon>
    </lineage>
</organism>
<dbReference type="InterPro" id="IPR011251">
    <property type="entry name" value="Luciferase-like_dom"/>
</dbReference>
<evidence type="ECO:0000256" key="5">
    <source>
        <dbReference type="ARBA" id="ARBA00033748"/>
    </source>
</evidence>
<dbReference type="InterPro" id="IPR016215">
    <property type="entry name" value="NTA_MOA"/>
</dbReference>
<evidence type="ECO:0000256" key="2">
    <source>
        <dbReference type="ARBA" id="ARBA00022643"/>
    </source>
</evidence>
<dbReference type="EMBL" id="QHLY01000013">
    <property type="protein sequence ID" value="PXA65769.1"/>
    <property type="molecule type" value="Genomic_DNA"/>
</dbReference>
<feature type="domain" description="Luciferase-like" evidence="7">
    <location>
        <begin position="35"/>
        <end position="379"/>
    </location>
</feature>
<keyword evidence="1 6" id="KW-0285">Flavoprotein</keyword>
<feature type="binding site" evidence="6">
    <location>
        <position position="154"/>
    </location>
    <ligand>
        <name>FMN</name>
        <dbReference type="ChEBI" id="CHEBI:58210"/>
    </ligand>
</feature>
<keyword evidence="2 6" id="KW-0288">FMN</keyword>
<evidence type="ECO:0000256" key="6">
    <source>
        <dbReference type="PIRSR" id="PIRSR000337-1"/>
    </source>
</evidence>
<dbReference type="PANTHER" id="PTHR30011">
    <property type="entry name" value="ALKANESULFONATE MONOOXYGENASE-RELATED"/>
    <property type="match status" value="1"/>
</dbReference>
<evidence type="ECO:0000313" key="9">
    <source>
        <dbReference type="Proteomes" id="UP000246722"/>
    </source>
</evidence>
<comment type="caution">
    <text evidence="8">The sequence shown here is derived from an EMBL/GenBank/DDBJ whole genome shotgun (WGS) entry which is preliminary data.</text>
</comment>
<accession>A0A317ZR86</accession>
<feature type="binding site" evidence="6">
    <location>
        <position position="54"/>
    </location>
    <ligand>
        <name>FMN</name>
        <dbReference type="ChEBI" id="CHEBI:58210"/>
    </ligand>
</feature>
<name>A0A317ZR86_9MICO</name>
<gene>
    <name evidence="8" type="ORF">CTB96_20115</name>
</gene>
<dbReference type="OrthoDB" id="9814695at2"/>
<dbReference type="SUPFAM" id="SSF51679">
    <property type="entry name" value="Bacterial luciferase-like"/>
    <property type="match status" value="1"/>
</dbReference>
<keyword evidence="4 8" id="KW-0503">Monooxygenase</keyword>
<comment type="similarity">
    <text evidence="5">Belongs to the NtaA/SnaA/DszA monooxygenase family.</text>
</comment>
<dbReference type="Pfam" id="PF00296">
    <property type="entry name" value="Bac_luciferase"/>
    <property type="match status" value="1"/>
</dbReference>
<evidence type="ECO:0000259" key="7">
    <source>
        <dbReference type="Pfam" id="PF00296"/>
    </source>
</evidence>
<evidence type="ECO:0000256" key="3">
    <source>
        <dbReference type="ARBA" id="ARBA00023002"/>
    </source>
</evidence>
<feature type="binding site" evidence="6">
    <location>
        <position position="100"/>
    </location>
    <ligand>
        <name>FMN</name>
        <dbReference type="ChEBI" id="CHEBI:58210"/>
    </ligand>
</feature>